<dbReference type="PROSITE" id="PS50850">
    <property type="entry name" value="MFS"/>
    <property type="match status" value="1"/>
</dbReference>
<dbReference type="KEGG" id="knv:Pan216_29810"/>
<feature type="transmembrane region" description="Helical" evidence="4">
    <location>
        <begin position="272"/>
        <end position="291"/>
    </location>
</feature>
<dbReference type="InterPro" id="IPR036259">
    <property type="entry name" value="MFS_trans_sf"/>
</dbReference>
<gene>
    <name evidence="6" type="primary">fsr</name>
    <name evidence="6" type="ORF">Pan216_29810</name>
</gene>
<name>A0A518B571_9BACT</name>
<dbReference type="InterPro" id="IPR020846">
    <property type="entry name" value="MFS_dom"/>
</dbReference>
<feature type="transmembrane region" description="Helical" evidence="4">
    <location>
        <begin position="131"/>
        <end position="149"/>
    </location>
</feature>
<evidence type="ECO:0000256" key="2">
    <source>
        <dbReference type="ARBA" id="ARBA00022989"/>
    </source>
</evidence>
<dbReference type="OrthoDB" id="9770492at2"/>
<evidence type="ECO:0000313" key="7">
    <source>
        <dbReference type="Proteomes" id="UP000317093"/>
    </source>
</evidence>
<feature type="transmembrane region" description="Helical" evidence="4">
    <location>
        <begin position="93"/>
        <end position="110"/>
    </location>
</feature>
<evidence type="ECO:0000256" key="3">
    <source>
        <dbReference type="ARBA" id="ARBA00023136"/>
    </source>
</evidence>
<reference evidence="6 7" key="1">
    <citation type="submission" date="2019-02" db="EMBL/GenBank/DDBJ databases">
        <title>Deep-cultivation of Planctomycetes and their phenomic and genomic characterization uncovers novel biology.</title>
        <authorList>
            <person name="Wiegand S."/>
            <person name="Jogler M."/>
            <person name="Boedeker C."/>
            <person name="Pinto D."/>
            <person name="Vollmers J."/>
            <person name="Rivas-Marin E."/>
            <person name="Kohn T."/>
            <person name="Peeters S.H."/>
            <person name="Heuer A."/>
            <person name="Rast P."/>
            <person name="Oberbeckmann S."/>
            <person name="Bunk B."/>
            <person name="Jeske O."/>
            <person name="Meyerdierks A."/>
            <person name="Storesund J.E."/>
            <person name="Kallscheuer N."/>
            <person name="Luecker S."/>
            <person name="Lage O.M."/>
            <person name="Pohl T."/>
            <person name="Merkel B.J."/>
            <person name="Hornburger P."/>
            <person name="Mueller R.-W."/>
            <person name="Bruemmer F."/>
            <person name="Labrenz M."/>
            <person name="Spormann A.M."/>
            <person name="Op den Camp H."/>
            <person name="Overmann J."/>
            <person name="Amann R."/>
            <person name="Jetten M.S.M."/>
            <person name="Mascher T."/>
            <person name="Medema M.H."/>
            <person name="Devos D.P."/>
            <person name="Kaster A.-K."/>
            <person name="Ovreas L."/>
            <person name="Rohde M."/>
            <person name="Galperin M.Y."/>
            <person name="Jogler C."/>
        </authorList>
    </citation>
    <scope>NUCLEOTIDE SEQUENCE [LARGE SCALE GENOMIC DNA]</scope>
    <source>
        <strain evidence="6 7">Pan216</strain>
    </source>
</reference>
<feature type="transmembrane region" description="Helical" evidence="4">
    <location>
        <begin position="206"/>
        <end position="232"/>
    </location>
</feature>
<dbReference type="SUPFAM" id="SSF103473">
    <property type="entry name" value="MFS general substrate transporter"/>
    <property type="match status" value="1"/>
</dbReference>
<dbReference type="GO" id="GO:0022857">
    <property type="term" value="F:transmembrane transporter activity"/>
    <property type="evidence" value="ECO:0007669"/>
    <property type="project" value="InterPro"/>
</dbReference>
<dbReference type="InterPro" id="IPR011701">
    <property type="entry name" value="MFS"/>
</dbReference>
<evidence type="ECO:0000313" key="6">
    <source>
        <dbReference type="EMBL" id="QDU62115.1"/>
    </source>
</evidence>
<evidence type="ECO:0000259" key="5">
    <source>
        <dbReference type="PROSITE" id="PS50850"/>
    </source>
</evidence>
<organism evidence="6 7">
    <name type="scientific">Kolteria novifilia</name>
    <dbReference type="NCBI Taxonomy" id="2527975"/>
    <lineage>
        <taxon>Bacteria</taxon>
        <taxon>Pseudomonadati</taxon>
        <taxon>Planctomycetota</taxon>
        <taxon>Planctomycetia</taxon>
        <taxon>Kolteriales</taxon>
        <taxon>Kolteriaceae</taxon>
        <taxon>Kolteria</taxon>
    </lineage>
</organism>
<dbReference type="GO" id="GO:0005886">
    <property type="term" value="C:plasma membrane"/>
    <property type="evidence" value="ECO:0007669"/>
    <property type="project" value="TreeGrafter"/>
</dbReference>
<evidence type="ECO:0000256" key="1">
    <source>
        <dbReference type="ARBA" id="ARBA00022692"/>
    </source>
</evidence>
<accession>A0A518B571</accession>
<feature type="transmembrane region" description="Helical" evidence="4">
    <location>
        <begin position="328"/>
        <end position="351"/>
    </location>
</feature>
<proteinExistence type="predicted"/>
<feature type="transmembrane region" description="Helical" evidence="4">
    <location>
        <begin position="43"/>
        <end position="63"/>
    </location>
</feature>
<feature type="transmembrane region" description="Helical" evidence="4">
    <location>
        <begin position="244"/>
        <end position="265"/>
    </location>
</feature>
<dbReference type="AlphaFoldDB" id="A0A518B571"/>
<feature type="transmembrane region" description="Helical" evidence="4">
    <location>
        <begin position="297"/>
        <end position="316"/>
    </location>
</feature>
<sequence length="398" mass="41855">MPIVCLTLLVVCHVLVDMFAVFPQPLWPTLAGRLSLNDESIQIVYAAWMLSTSLAQVAFGIWSDRFRGSWLIWGGPIVGVICLSLLGTTSSPLVFTLLVVVGGLGIAAFHPESAALAGACMPENRRRAMSIYTTAGFVGTTLGPLYSGWMTTEIGMAALSWSILWALPVVGVVAFGLWRSMPTPSAQVTRAIATPQCVDRPRTRRLLTLLLTSSVFRVLAISGTMIGLAYMINRRGGSATEIGLAQAVYIGASGVGMLGAGFLIGPRTERSAVLLLPLLSVPALMLCPYASPTLMLCLLALAGSTTGAATPIMISLGQRLLPFGQRVASAITMGGAWGIAGTITAIGMAVFNELGAPELAFTYFPLGTLLASLICLWIPMSIEEPTPCRGNVQVPAVG</sequence>
<feature type="transmembrane region" description="Helical" evidence="4">
    <location>
        <begin position="155"/>
        <end position="178"/>
    </location>
</feature>
<dbReference type="Gene3D" id="1.20.1250.20">
    <property type="entry name" value="MFS general substrate transporter like domains"/>
    <property type="match status" value="2"/>
</dbReference>
<keyword evidence="7" id="KW-1185">Reference proteome</keyword>
<dbReference type="Pfam" id="PF07690">
    <property type="entry name" value="MFS_1"/>
    <property type="match status" value="1"/>
</dbReference>
<feature type="domain" description="Major facilitator superfamily (MFS) profile" evidence="5">
    <location>
        <begin position="3"/>
        <end position="383"/>
    </location>
</feature>
<evidence type="ECO:0000256" key="4">
    <source>
        <dbReference type="SAM" id="Phobius"/>
    </source>
</evidence>
<dbReference type="RefSeq" id="WP_145258623.1">
    <property type="nucleotide sequence ID" value="NZ_CP036279.1"/>
</dbReference>
<dbReference type="EMBL" id="CP036279">
    <property type="protein sequence ID" value="QDU62115.1"/>
    <property type="molecule type" value="Genomic_DNA"/>
</dbReference>
<keyword evidence="1 4" id="KW-0812">Transmembrane</keyword>
<protein>
    <submittedName>
        <fullName evidence="6">Fosmidomycin resistance protein</fullName>
    </submittedName>
</protein>
<keyword evidence="2 4" id="KW-1133">Transmembrane helix</keyword>
<dbReference type="Proteomes" id="UP000317093">
    <property type="component" value="Chromosome"/>
</dbReference>
<feature type="transmembrane region" description="Helical" evidence="4">
    <location>
        <begin position="70"/>
        <end position="87"/>
    </location>
</feature>
<feature type="transmembrane region" description="Helical" evidence="4">
    <location>
        <begin position="363"/>
        <end position="382"/>
    </location>
</feature>
<keyword evidence="3 4" id="KW-0472">Membrane</keyword>
<dbReference type="PANTHER" id="PTHR43129:SF1">
    <property type="entry name" value="FOSMIDOMYCIN RESISTANCE PROTEIN"/>
    <property type="match status" value="1"/>
</dbReference>
<dbReference type="PANTHER" id="PTHR43129">
    <property type="entry name" value="FOSMIDOMYCIN RESISTANCE PROTEIN"/>
    <property type="match status" value="1"/>
</dbReference>